<feature type="region of interest" description="Disordered" evidence="1">
    <location>
        <begin position="1"/>
        <end position="21"/>
    </location>
</feature>
<dbReference type="OrthoDB" id="196396at2"/>
<protein>
    <submittedName>
        <fullName evidence="2">Uncharacterized protein</fullName>
    </submittedName>
</protein>
<keyword evidence="3" id="KW-1185">Reference proteome</keyword>
<reference evidence="2 3" key="1">
    <citation type="submission" date="2019-09" db="EMBL/GenBank/DDBJ databases">
        <authorList>
            <person name="Cremers G."/>
        </authorList>
    </citation>
    <scope>NUCLEOTIDE SEQUENCE [LARGE SCALE GENOMIC DNA]</scope>
    <source>
        <strain evidence="2">4A</strain>
    </source>
</reference>
<evidence type="ECO:0000313" key="2">
    <source>
        <dbReference type="EMBL" id="VVM04497.1"/>
    </source>
</evidence>
<name>A0A5E6M5A4_9BACT</name>
<dbReference type="EMBL" id="CABFVA020000004">
    <property type="protein sequence ID" value="VVM04497.1"/>
    <property type="molecule type" value="Genomic_DNA"/>
</dbReference>
<organism evidence="2 3">
    <name type="scientific">Methylacidimicrobium tartarophylax</name>
    <dbReference type="NCBI Taxonomy" id="1041768"/>
    <lineage>
        <taxon>Bacteria</taxon>
        <taxon>Pseudomonadati</taxon>
        <taxon>Verrucomicrobiota</taxon>
        <taxon>Methylacidimicrobium</taxon>
    </lineage>
</organism>
<dbReference type="Proteomes" id="UP000334923">
    <property type="component" value="Unassembled WGS sequence"/>
</dbReference>
<proteinExistence type="predicted"/>
<dbReference type="AlphaFoldDB" id="A0A5E6M5A4"/>
<sequence>MLTHDLCSRSASPHPALHPKPSGWRKAACILLFAAPLFISFGCSAEQEAATAEDRIAEYRRHPSERTKQAAAQALANFDEALRRREKETLKGNQSPKQAAELAKLELKRAQLGIDFTKAKVDAFANGMQKAFEDR</sequence>
<evidence type="ECO:0000256" key="1">
    <source>
        <dbReference type="SAM" id="MobiDB-lite"/>
    </source>
</evidence>
<gene>
    <name evidence="2" type="ORF">MAMT_00127</name>
</gene>
<evidence type="ECO:0000313" key="3">
    <source>
        <dbReference type="Proteomes" id="UP000334923"/>
    </source>
</evidence>
<accession>A0A5E6M5A4</accession>